<dbReference type="RefSeq" id="WP_055320224.1">
    <property type="nucleotide sequence ID" value="NZ_CAWQCV010000125.1"/>
</dbReference>
<gene>
    <name evidence="1" type="ORF">VCR5J5_790068</name>
</gene>
<evidence type="ECO:0000313" key="1">
    <source>
        <dbReference type="EMBL" id="CDT69180.1"/>
    </source>
</evidence>
<sequence length="434" mass="49586">MNCLKRIIILSFLLSPIHGYSIEIRGEAIQANDSYEYKIRNKKPLELEAPYCIGDPSWIDSPTLPQEPTKTRKSDINCSFMQFAWQSFAYYTSDKTSDFFMDMMPKDRIFKEIPDSWDNKGDQGLVQTEVLQAGSNFPLNDQEGNPVFYQQSVNKKFYYDIVKHGLNNSQCVADIDSGKTPFDISPGSTEVKTSWKLMSNHDNPKQFFTIHRDVEIDGAVKSNVLMGLVGIHIVRKIKNHPEFIWTTFEHKENAPDCADVPDLSNFKKSGKWTFFNPMSFQKVNTYFPGKPTQVCRKTPYGVGILTKPEVAKDIKALNEAMSHYYQTRNSVWSNYFLVGASWTVSSGSVKIGEVPPTWKNEIGGSKLLSNSTMETYVQNPQWFVLVHPKKDRGCFACHKYDPLTKKALHLSHMFNAAQDYGQCLPLRLDFEPKN</sequence>
<accession>A0A822N0U9</accession>
<evidence type="ECO:0000313" key="2">
    <source>
        <dbReference type="Proteomes" id="UP000049495"/>
    </source>
</evidence>
<dbReference type="EMBL" id="CCJV01000143">
    <property type="protein sequence ID" value="CDT69180.1"/>
    <property type="molecule type" value="Genomic_DNA"/>
</dbReference>
<name>A0A822N0U9_9VIBR</name>
<dbReference type="Proteomes" id="UP000049495">
    <property type="component" value="Unassembled WGS sequence"/>
</dbReference>
<dbReference type="AlphaFoldDB" id="A0A822N0U9"/>
<comment type="caution">
    <text evidence="1">The sequence shown here is derived from an EMBL/GenBank/DDBJ whole genome shotgun (WGS) entry which is preliminary data.</text>
</comment>
<protein>
    <submittedName>
        <fullName evidence="1">Uncharacterized protein</fullName>
    </submittedName>
</protein>
<proteinExistence type="predicted"/>
<organism evidence="1 2">
    <name type="scientific">Vibrio crassostreae</name>
    <dbReference type="NCBI Taxonomy" id="246167"/>
    <lineage>
        <taxon>Bacteria</taxon>
        <taxon>Pseudomonadati</taxon>
        <taxon>Pseudomonadota</taxon>
        <taxon>Gammaproteobacteria</taxon>
        <taxon>Vibrionales</taxon>
        <taxon>Vibrionaceae</taxon>
        <taxon>Vibrio</taxon>
    </lineage>
</organism>
<reference evidence="2" key="1">
    <citation type="submission" date="2014-06" db="EMBL/GenBank/DDBJ databases">
        <authorList>
            <person name="Le Roux Frederique"/>
        </authorList>
    </citation>
    <scope>NUCLEOTIDE SEQUENCE [LARGE SCALE GENOMIC DNA]</scope>
    <source>
        <strain evidence="2">J5-5</strain>
    </source>
</reference>